<sequence length="88" mass="10216">MDSIRLGVLKGQWRFIILARGVWVVSGISTLDYVLLSTYPTKYAWNALVVIAWCLRHSPMDVVCALHMLFNERHYLSQTLRVYPNNAY</sequence>
<protein>
    <submittedName>
        <fullName evidence="2">Uncharacterized protein</fullName>
    </submittedName>
</protein>
<evidence type="ECO:0000313" key="3">
    <source>
        <dbReference type="Proteomes" id="UP000182658"/>
    </source>
</evidence>
<dbReference type="Proteomes" id="UP000182658">
    <property type="component" value="Unassembled WGS sequence"/>
</dbReference>
<accession>A0A1J7J4G9</accession>
<evidence type="ECO:0000256" key="1">
    <source>
        <dbReference type="SAM" id="Phobius"/>
    </source>
</evidence>
<dbReference type="AlphaFoldDB" id="A0A1J7J4G9"/>
<dbReference type="EMBL" id="KV875093">
    <property type="protein sequence ID" value="OIW35007.1"/>
    <property type="molecule type" value="Genomic_DNA"/>
</dbReference>
<evidence type="ECO:0000313" key="2">
    <source>
        <dbReference type="EMBL" id="OIW35007.1"/>
    </source>
</evidence>
<name>A0A1J7J4G9_9PEZI</name>
<keyword evidence="1" id="KW-0812">Transmembrane</keyword>
<keyword evidence="3" id="KW-1185">Reference proteome</keyword>
<proteinExistence type="predicted"/>
<keyword evidence="1" id="KW-0472">Membrane</keyword>
<organism evidence="2 3">
    <name type="scientific">Coniochaeta ligniaria NRRL 30616</name>
    <dbReference type="NCBI Taxonomy" id="1408157"/>
    <lineage>
        <taxon>Eukaryota</taxon>
        <taxon>Fungi</taxon>
        <taxon>Dikarya</taxon>
        <taxon>Ascomycota</taxon>
        <taxon>Pezizomycotina</taxon>
        <taxon>Sordariomycetes</taxon>
        <taxon>Sordariomycetidae</taxon>
        <taxon>Coniochaetales</taxon>
        <taxon>Coniochaetaceae</taxon>
        <taxon>Coniochaeta</taxon>
    </lineage>
</organism>
<dbReference type="InParanoid" id="A0A1J7J4G9"/>
<keyword evidence="1" id="KW-1133">Transmembrane helix</keyword>
<feature type="transmembrane region" description="Helical" evidence="1">
    <location>
        <begin position="12"/>
        <end position="31"/>
    </location>
</feature>
<reference evidence="2 3" key="1">
    <citation type="submission" date="2016-10" db="EMBL/GenBank/DDBJ databases">
        <title>Draft genome sequence of Coniochaeta ligniaria NRRL30616, a lignocellulolytic fungus for bioabatement of inhibitors in plant biomass hydrolysates.</title>
        <authorList>
            <consortium name="DOE Joint Genome Institute"/>
            <person name="Jimenez D.J."/>
            <person name="Hector R.E."/>
            <person name="Riley R."/>
            <person name="Sun H."/>
            <person name="Grigoriev I.V."/>
            <person name="Van Elsas J.D."/>
            <person name="Nichols N.N."/>
        </authorList>
    </citation>
    <scope>NUCLEOTIDE SEQUENCE [LARGE SCALE GENOMIC DNA]</scope>
    <source>
        <strain evidence="2 3">NRRL 30616</strain>
    </source>
</reference>
<gene>
    <name evidence="2" type="ORF">CONLIGDRAFT_36295</name>
</gene>